<feature type="transmembrane region" description="Helical" evidence="6">
    <location>
        <begin position="12"/>
        <end position="39"/>
    </location>
</feature>
<evidence type="ECO:0000256" key="6">
    <source>
        <dbReference type="RuleBase" id="RU363041"/>
    </source>
</evidence>
<sequence length="274" mass="27959">MDEHQLLGAGLGAIVGAILALTGAGGGILAVPLLVFGLGLSMVEAAPIGLLAVGLAAALGAFLGLRQGIVRYRAALYIAGIGVLMSPLGLWLAHRLPNTPLALIFAVVMVYACGRIFLKATRELKYGPPACRKEVLPCVLNPLQGRLRWTMPCIRALTLTGMTAGLLSGLIGVGGGFVIIPALTRYSDLNMKSVVATSLAVIALVSTGSVISASVAGVMHWSVGAPFAAGAIIGLIGGRQVSGYLAGPRLQQLFAIAGWIAAAMLVFSALKAVL</sequence>
<dbReference type="Pfam" id="PF01925">
    <property type="entry name" value="TauE"/>
    <property type="match status" value="1"/>
</dbReference>
<feature type="transmembrane region" description="Helical" evidence="6">
    <location>
        <begin position="156"/>
        <end position="183"/>
    </location>
</feature>
<feature type="transmembrane region" description="Helical" evidence="6">
    <location>
        <begin position="99"/>
        <end position="118"/>
    </location>
</feature>
<evidence type="ECO:0000256" key="4">
    <source>
        <dbReference type="ARBA" id="ARBA00022989"/>
    </source>
</evidence>
<evidence type="ECO:0000256" key="5">
    <source>
        <dbReference type="ARBA" id="ARBA00023136"/>
    </source>
</evidence>
<keyword evidence="4 6" id="KW-1133">Transmembrane helix</keyword>
<comment type="caution">
    <text evidence="8">The sequence shown here is derived from an EMBL/GenBank/DDBJ whole genome shotgun (WGS) entry which is preliminary data.</text>
</comment>
<keyword evidence="6" id="KW-1003">Cell membrane</keyword>
<dbReference type="GO" id="GO:0005886">
    <property type="term" value="C:plasma membrane"/>
    <property type="evidence" value="ECO:0007669"/>
    <property type="project" value="UniProtKB-SubCell"/>
</dbReference>
<organism evidence="8 9">
    <name type="scientific">Pseudomonas cichorii</name>
    <dbReference type="NCBI Taxonomy" id="36746"/>
    <lineage>
        <taxon>Bacteria</taxon>
        <taxon>Pseudomonadati</taxon>
        <taxon>Pseudomonadota</taxon>
        <taxon>Gammaproteobacteria</taxon>
        <taxon>Pseudomonadales</taxon>
        <taxon>Pseudomonadaceae</taxon>
        <taxon>Pseudomonas</taxon>
    </lineage>
</organism>
<feature type="transmembrane region" description="Helical" evidence="6">
    <location>
        <begin position="74"/>
        <end position="93"/>
    </location>
</feature>
<dbReference type="InterPro" id="IPR051598">
    <property type="entry name" value="TSUP/Inactive_protease-like"/>
</dbReference>
<dbReference type="EMBL" id="BLWA01000008">
    <property type="protein sequence ID" value="GFM93160.1"/>
    <property type="molecule type" value="Genomic_DNA"/>
</dbReference>
<keyword evidence="3 6" id="KW-0812">Transmembrane</keyword>
<comment type="subcellular location">
    <subcellularLocation>
        <location evidence="6">Cell membrane</location>
        <topology evidence="6">Multi-pass membrane protein</topology>
    </subcellularLocation>
    <subcellularLocation>
        <location evidence="1">Membrane</location>
        <topology evidence="1">Multi-pass membrane protein</topology>
    </subcellularLocation>
</comment>
<evidence type="ECO:0000313" key="7">
    <source>
        <dbReference type="EMBL" id="GFM93160.1"/>
    </source>
</evidence>
<dbReference type="OrthoDB" id="7031597at2"/>
<reference evidence="8 9" key="1">
    <citation type="submission" date="2018-08" db="EMBL/GenBank/DDBJ databases">
        <title>Recombination of ecologically and evolutionarily significant loci maintains genetic cohesion in the Pseudomonas syringae species complex.</title>
        <authorList>
            <person name="Dillon M."/>
            <person name="Thakur S."/>
            <person name="Almeida R.N.D."/>
            <person name="Weir B.S."/>
            <person name="Guttman D.S."/>
        </authorList>
    </citation>
    <scope>NUCLEOTIDE SEQUENCE [LARGE SCALE GENOMIC DNA]</scope>
    <source>
        <strain evidence="8 9">ICMP 6917</strain>
    </source>
</reference>
<keyword evidence="10" id="KW-1185">Reference proteome</keyword>
<evidence type="ECO:0000313" key="10">
    <source>
        <dbReference type="Proteomes" id="UP000614982"/>
    </source>
</evidence>
<dbReference type="PANTHER" id="PTHR43701:SF2">
    <property type="entry name" value="MEMBRANE TRANSPORTER PROTEIN YJNA-RELATED"/>
    <property type="match status" value="1"/>
</dbReference>
<dbReference type="Proteomes" id="UP000278332">
    <property type="component" value="Unassembled WGS sequence"/>
</dbReference>
<feature type="transmembrane region" description="Helical" evidence="6">
    <location>
        <begin position="223"/>
        <end position="241"/>
    </location>
</feature>
<dbReference type="PANTHER" id="PTHR43701">
    <property type="entry name" value="MEMBRANE TRANSPORTER PROTEIN MJ0441-RELATED"/>
    <property type="match status" value="1"/>
</dbReference>
<keyword evidence="5 6" id="KW-0472">Membrane</keyword>
<comment type="similarity">
    <text evidence="2 6">Belongs to the 4-toluene sulfonate uptake permease (TSUP) (TC 2.A.102) family.</text>
</comment>
<feature type="transmembrane region" description="Helical" evidence="6">
    <location>
        <begin position="45"/>
        <end position="65"/>
    </location>
</feature>
<name>A0A3M4WE34_PSECI</name>
<dbReference type="Proteomes" id="UP000614982">
    <property type="component" value="Unassembled WGS sequence"/>
</dbReference>
<proteinExistence type="inferred from homology"/>
<reference evidence="7 10" key="2">
    <citation type="submission" date="2020-05" db="EMBL/GenBank/DDBJ databases">
        <title>Genetic diversity of Pseudomonas cichorii.</title>
        <authorList>
            <person name="Tani S."/>
            <person name="Yagi H."/>
            <person name="Hashimoto S."/>
            <person name="Iiyama K."/>
            <person name="Furuya N."/>
        </authorList>
    </citation>
    <scope>NUCLEOTIDE SEQUENCE [LARGE SCALE GENOMIC DNA]</scope>
    <source>
        <strain evidence="7 10">LMG 2162</strain>
    </source>
</reference>
<dbReference type="GeneID" id="93656902"/>
<dbReference type="EMBL" id="RBRY01000026">
    <property type="protein sequence ID" value="RMR62301.1"/>
    <property type="molecule type" value="Genomic_DNA"/>
</dbReference>
<gene>
    <name evidence="8" type="ORF">ALP84_200098</name>
    <name evidence="7" type="ORF">PSCICP_31320</name>
</gene>
<evidence type="ECO:0000256" key="1">
    <source>
        <dbReference type="ARBA" id="ARBA00004141"/>
    </source>
</evidence>
<accession>A0A3M4WE34</accession>
<feature type="transmembrane region" description="Helical" evidence="6">
    <location>
        <begin position="253"/>
        <end position="273"/>
    </location>
</feature>
<evidence type="ECO:0000256" key="2">
    <source>
        <dbReference type="ARBA" id="ARBA00009142"/>
    </source>
</evidence>
<dbReference type="AlphaFoldDB" id="A0A3M4WE34"/>
<protein>
    <recommendedName>
        <fullName evidence="6">Probable membrane transporter protein</fullName>
    </recommendedName>
</protein>
<evidence type="ECO:0000256" key="3">
    <source>
        <dbReference type="ARBA" id="ARBA00022692"/>
    </source>
</evidence>
<evidence type="ECO:0000313" key="9">
    <source>
        <dbReference type="Proteomes" id="UP000278332"/>
    </source>
</evidence>
<dbReference type="RefSeq" id="WP_025257938.1">
    <property type="nucleotide sequence ID" value="NZ_BLVX01000011.1"/>
</dbReference>
<evidence type="ECO:0000313" key="8">
    <source>
        <dbReference type="EMBL" id="RMR62301.1"/>
    </source>
</evidence>
<dbReference type="InterPro" id="IPR002781">
    <property type="entry name" value="TM_pro_TauE-like"/>
</dbReference>
<feature type="transmembrane region" description="Helical" evidence="6">
    <location>
        <begin position="195"/>
        <end position="216"/>
    </location>
</feature>